<feature type="chain" id="PRO_5045434923" evidence="2">
    <location>
        <begin position="22"/>
        <end position="134"/>
    </location>
</feature>
<keyword evidence="4" id="KW-1185">Reference proteome</keyword>
<evidence type="ECO:0000313" key="3">
    <source>
        <dbReference type="EMBL" id="GGO89277.1"/>
    </source>
</evidence>
<accession>A0ABQ2NB32</accession>
<dbReference type="PROSITE" id="PS51257">
    <property type="entry name" value="PROKAR_LIPOPROTEIN"/>
    <property type="match status" value="1"/>
</dbReference>
<keyword evidence="2" id="KW-0732">Signal</keyword>
<feature type="compositionally biased region" description="Low complexity" evidence="1">
    <location>
        <begin position="89"/>
        <end position="118"/>
    </location>
</feature>
<evidence type="ECO:0000256" key="2">
    <source>
        <dbReference type="SAM" id="SignalP"/>
    </source>
</evidence>
<proteinExistence type="predicted"/>
<comment type="caution">
    <text evidence="3">The sequence shown here is derived from an EMBL/GenBank/DDBJ whole genome shotgun (WGS) entry which is preliminary data.</text>
</comment>
<sequence>MRRAVLAAGVLLLAGCGNGSATTAADQVPALGSALTKVDTLMAAHHWNKARAELRRIISEADAARDDGDLDEIAADRVVASAQRLLAALPTPVATPSATPTPSTSAPKVTQPTTQKAPQPKPAGKGKKHKGKKH</sequence>
<feature type="compositionally biased region" description="Basic residues" evidence="1">
    <location>
        <begin position="124"/>
        <end position="134"/>
    </location>
</feature>
<feature type="signal peptide" evidence="2">
    <location>
        <begin position="1"/>
        <end position="21"/>
    </location>
</feature>
<name>A0ABQ2NB32_9ACTN</name>
<organism evidence="3 4">
    <name type="scientific">Nocardioides phosphati</name>
    <dbReference type="NCBI Taxonomy" id="1867775"/>
    <lineage>
        <taxon>Bacteria</taxon>
        <taxon>Bacillati</taxon>
        <taxon>Actinomycetota</taxon>
        <taxon>Actinomycetes</taxon>
        <taxon>Propionibacteriales</taxon>
        <taxon>Nocardioidaceae</taxon>
        <taxon>Nocardioides</taxon>
    </lineage>
</organism>
<evidence type="ECO:0000313" key="4">
    <source>
        <dbReference type="Proteomes" id="UP000655410"/>
    </source>
</evidence>
<gene>
    <name evidence="3" type="ORF">GCM10011584_18310</name>
</gene>
<reference evidence="4" key="1">
    <citation type="journal article" date="2019" name="Int. J. Syst. Evol. Microbiol.">
        <title>The Global Catalogue of Microorganisms (GCM) 10K type strain sequencing project: providing services to taxonomists for standard genome sequencing and annotation.</title>
        <authorList>
            <consortium name="The Broad Institute Genomics Platform"/>
            <consortium name="The Broad Institute Genome Sequencing Center for Infectious Disease"/>
            <person name="Wu L."/>
            <person name="Ma J."/>
        </authorList>
    </citation>
    <scope>NUCLEOTIDE SEQUENCE [LARGE SCALE GENOMIC DNA]</scope>
    <source>
        <strain evidence="4">CGMCC 4.7371</strain>
    </source>
</reference>
<feature type="region of interest" description="Disordered" evidence="1">
    <location>
        <begin position="89"/>
        <end position="134"/>
    </location>
</feature>
<evidence type="ECO:0000256" key="1">
    <source>
        <dbReference type="SAM" id="MobiDB-lite"/>
    </source>
</evidence>
<dbReference type="RefSeq" id="WP_188783692.1">
    <property type="nucleotide sequence ID" value="NZ_BMNI01000003.1"/>
</dbReference>
<dbReference type="Proteomes" id="UP000655410">
    <property type="component" value="Unassembled WGS sequence"/>
</dbReference>
<dbReference type="EMBL" id="BMNI01000003">
    <property type="protein sequence ID" value="GGO89277.1"/>
    <property type="molecule type" value="Genomic_DNA"/>
</dbReference>
<protein>
    <submittedName>
        <fullName evidence="3">Uncharacterized protein</fullName>
    </submittedName>
</protein>